<proteinExistence type="inferred from homology"/>
<keyword evidence="10" id="KW-0175">Coiled coil</keyword>
<evidence type="ECO:0000256" key="7">
    <source>
        <dbReference type="ARBA" id="ARBA00022927"/>
    </source>
</evidence>
<comment type="similarity">
    <text evidence="2">Belongs to the autotransporter-2 (AT-2) (TC 1.B.40) family.</text>
</comment>
<keyword evidence="9" id="KW-0998">Cell outer membrane</keyword>
<feature type="domain" description="Trimeric autotransporter adhesin YadA-like C-terminal membrane anchor" evidence="11">
    <location>
        <begin position="368"/>
        <end position="422"/>
    </location>
</feature>
<dbReference type="InterPro" id="IPR045584">
    <property type="entry name" value="Pilin-like"/>
</dbReference>
<sequence>MNKTILTAAIFATVAGNAFAAGSIAVGQVEPNTLAPVANGYNSIVAGANSSANGSNVVVFGRDNTVSADDTTVIGGGNGTVAAGETTVIGYNNYVGAHKEQVMIGANSVVDNQGAIAIGTHTMTRGMDAVTIGNNASAPVQNSVAIGTNSQTYEPVGFGQMEINGVTHVFAGEAPNSSVSFGSKKSETYSHLDNYSRQLQNVAAGRIEADSLDAVNGSQLFATIDEINRNGLAITNNAQNIAKNAQNIAGNTNAIAANTKAIADNSKNIAGNAAAITNLGAVVNNQGKALANHEGRIATLESDNKALKNDVQNTQNQVNINTKDIADLKGNNAALEQNFNNQISNVMDEVAKTGAANAALSALHYVGYNADDKLSFAAGYGHYKNANAAALGAFYAPNEHVLFSVAGTFGADKMVNAGVSFRLGKGSEYETNHKGKIAQLEALVNQLVKEVEELKAGK</sequence>
<evidence type="ECO:0000259" key="12">
    <source>
        <dbReference type="Pfam" id="PF05662"/>
    </source>
</evidence>
<dbReference type="SUPFAM" id="SSF101967">
    <property type="entry name" value="Adhesin YadA, collagen-binding domain"/>
    <property type="match status" value="1"/>
</dbReference>
<dbReference type="InterPro" id="IPR008635">
    <property type="entry name" value="Coiled_stalk_dom"/>
</dbReference>
<evidence type="ECO:0000256" key="1">
    <source>
        <dbReference type="ARBA" id="ARBA00004442"/>
    </source>
</evidence>
<feature type="coiled-coil region" evidence="10">
    <location>
        <begin position="290"/>
        <end position="345"/>
    </location>
</feature>
<name>A0A8S5U8X9_9CAUD</name>
<reference evidence="13" key="1">
    <citation type="journal article" date="2021" name="Proc. Natl. Acad. Sci. U.S.A.">
        <title>A Catalog of Tens of Thousands of Viruses from Human Metagenomes Reveals Hidden Associations with Chronic Diseases.</title>
        <authorList>
            <person name="Tisza M.J."/>
            <person name="Buck C.B."/>
        </authorList>
    </citation>
    <scope>NUCLEOTIDE SEQUENCE</scope>
    <source>
        <strain evidence="13">CtrJu12</strain>
    </source>
</reference>
<evidence type="ECO:0000256" key="9">
    <source>
        <dbReference type="ARBA" id="ARBA00023237"/>
    </source>
</evidence>
<dbReference type="InterPro" id="IPR005594">
    <property type="entry name" value="YadA_C"/>
</dbReference>
<dbReference type="Pfam" id="PF03895">
    <property type="entry name" value="YadA_anchor"/>
    <property type="match status" value="1"/>
</dbReference>
<dbReference type="GO" id="GO:0015031">
    <property type="term" value="P:protein transport"/>
    <property type="evidence" value="ECO:0007669"/>
    <property type="project" value="UniProtKB-KW"/>
</dbReference>
<dbReference type="Gene3D" id="2.150.10.10">
    <property type="entry name" value="Serralysin-like metalloprotease, C-terminal"/>
    <property type="match status" value="2"/>
</dbReference>
<dbReference type="Pfam" id="PF05662">
    <property type="entry name" value="YadA_stalk"/>
    <property type="match status" value="1"/>
</dbReference>
<evidence type="ECO:0000256" key="4">
    <source>
        <dbReference type="ARBA" id="ARBA00022452"/>
    </source>
</evidence>
<comment type="subcellular location">
    <subcellularLocation>
        <location evidence="1">Cell outer membrane</location>
    </subcellularLocation>
</comment>
<dbReference type="GO" id="GO:0019867">
    <property type="term" value="C:outer membrane"/>
    <property type="evidence" value="ECO:0007669"/>
    <property type="project" value="InterPro"/>
</dbReference>
<accession>A0A8S5U8X9</accession>
<dbReference type="InterPro" id="IPR011049">
    <property type="entry name" value="Serralysin-like_metalloprot_C"/>
</dbReference>
<evidence type="ECO:0000256" key="3">
    <source>
        <dbReference type="ARBA" id="ARBA00022448"/>
    </source>
</evidence>
<keyword evidence="7" id="KW-0653">Protein transport</keyword>
<keyword evidence="6" id="KW-0732">Signal</keyword>
<dbReference type="Gene3D" id="3.30.1300.30">
    <property type="entry name" value="GSPII I/J protein-like"/>
    <property type="match status" value="1"/>
</dbReference>
<evidence type="ECO:0000256" key="8">
    <source>
        <dbReference type="ARBA" id="ARBA00023136"/>
    </source>
</evidence>
<dbReference type="EMBL" id="BK016040">
    <property type="protein sequence ID" value="DAF90916.1"/>
    <property type="molecule type" value="Genomic_DNA"/>
</dbReference>
<evidence type="ECO:0000256" key="6">
    <source>
        <dbReference type="ARBA" id="ARBA00022729"/>
    </source>
</evidence>
<evidence type="ECO:0000256" key="10">
    <source>
        <dbReference type="SAM" id="Coils"/>
    </source>
</evidence>
<evidence type="ECO:0000256" key="2">
    <source>
        <dbReference type="ARBA" id="ARBA00005848"/>
    </source>
</evidence>
<evidence type="ECO:0000313" key="13">
    <source>
        <dbReference type="EMBL" id="DAF90916.1"/>
    </source>
</evidence>
<dbReference type="SUPFAM" id="SSF54523">
    <property type="entry name" value="Pili subunits"/>
    <property type="match status" value="1"/>
</dbReference>
<keyword evidence="5" id="KW-0812">Transmembrane</keyword>
<evidence type="ECO:0000259" key="11">
    <source>
        <dbReference type="Pfam" id="PF03895"/>
    </source>
</evidence>
<evidence type="ECO:0000256" key="5">
    <source>
        <dbReference type="ARBA" id="ARBA00022692"/>
    </source>
</evidence>
<keyword evidence="4" id="KW-1134">Transmembrane beta strand</keyword>
<keyword evidence="3" id="KW-0813">Transport</keyword>
<protein>
    <submittedName>
        <fullName evidence="13">YadA-like protein</fullName>
    </submittedName>
</protein>
<keyword evidence="8" id="KW-0472">Membrane</keyword>
<organism evidence="13">
    <name type="scientific">Podoviridae sp. ctrJu12</name>
    <dbReference type="NCBI Taxonomy" id="2825278"/>
    <lineage>
        <taxon>Viruses</taxon>
        <taxon>Duplodnaviria</taxon>
        <taxon>Heunggongvirae</taxon>
        <taxon>Uroviricota</taxon>
        <taxon>Caudoviricetes</taxon>
    </lineage>
</organism>
<feature type="domain" description="Trimeric autotransporter adhesin YadA-like stalk" evidence="12">
    <location>
        <begin position="198"/>
        <end position="242"/>
    </location>
</feature>